<evidence type="ECO:0000256" key="4">
    <source>
        <dbReference type="ARBA" id="ARBA00022475"/>
    </source>
</evidence>
<evidence type="ECO:0000256" key="8">
    <source>
        <dbReference type="SAM" id="Phobius"/>
    </source>
</evidence>
<dbReference type="InterPro" id="IPR000540">
    <property type="entry name" value="Flag_MotA_CS"/>
</dbReference>
<feature type="domain" description="MotA/TolQ/ExbB proton channel" evidence="9">
    <location>
        <begin position="102"/>
        <end position="219"/>
    </location>
</feature>
<feature type="transmembrane region" description="Helical" evidence="8">
    <location>
        <begin position="146"/>
        <end position="170"/>
    </location>
</feature>
<dbReference type="STRING" id="1960309.SAMN03159343_0402"/>
<evidence type="ECO:0000259" key="9">
    <source>
        <dbReference type="Pfam" id="PF01618"/>
    </source>
</evidence>
<dbReference type="PANTHER" id="PTHR30433:SF3">
    <property type="entry name" value="MOTILITY PROTEIN A"/>
    <property type="match status" value="1"/>
</dbReference>
<dbReference type="EMBL" id="FMUH01000001">
    <property type="protein sequence ID" value="SCX38405.1"/>
    <property type="molecule type" value="Genomic_DNA"/>
</dbReference>
<dbReference type="GO" id="GO:0071978">
    <property type="term" value="P:bacterial-type flagellum-dependent swarming motility"/>
    <property type="evidence" value="ECO:0007669"/>
    <property type="project" value="InterPro"/>
</dbReference>
<gene>
    <name evidence="10" type="ORF">SAMN03159343_0402</name>
</gene>
<evidence type="ECO:0000313" key="10">
    <source>
        <dbReference type="EMBL" id="SCX38405.1"/>
    </source>
</evidence>
<proteinExistence type="inferred from homology"/>
<organism evidence="10 11">
    <name type="scientific">Klenkia marina</name>
    <dbReference type="NCBI Taxonomy" id="1960309"/>
    <lineage>
        <taxon>Bacteria</taxon>
        <taxon>Bacillati</taxon>
        <taxon>Actinomycetota</taxon>
        <taxon>Actinomycetes</taxon>
        <taxon>Geodermatophilales</taxon>
        <taxon>Geodermatophilaceae</taxon>
        <taxon>Klenkia</taxon>
    </lineage>
</organism>
<evidence type="ECO:0000256" key="6">
    <source>
        <dbReference type="ARBA" id="ARBA00022989"/>
    </source>
</evidence>
<dbReference type="GO" id="GO:0006935">
    <property type="term" value="P:chemotaxis"/>
    <property type="evidence" value="ECO:0007669"/>
    <property type="project" value="InterPro"/>
</dbReference>
<evidence type="ECO:0000256" key="1">
    <source>
        <dbReference type="ARBA" id="ARBA00004651"/>
    </source>
</evidence>
<sequence length="259" mass="26938">MDPATLIGVAVALVAILVSMILEGSSPMAIILIPPIILVFVGTFGAAVAGSTMADVKKMGAWMKQGFMPAAVPPAADKIAELVTLAEKARKEGLLALEGPIKNIEDPFLQRGLQMAVDGTDPEDLRTVLEAEISAKKAEDKVAAKFFTAMGGYAPTIGIIGTVIGLIHVLENLNQPDKLGHLIAAAFVATLWGVLSANVLWLPAGAKITRTSDLQAAQMKLLVEGISEIQAGTSPRTVRQKLTSLVPPSEAAAMAKAAA</sequence>
<feature type="transmembrane region" description="Helical" evidence="8">
    <location>
        <begin position="28"/>
        <end position="49"/>
    </location>
</feature>
<dbReference type="PANTHER" id="PTHR30433">
    <property type="entry name" value="CHEMOTAXIS PROTEIN MOTA"/>
    <property type="match status" value="1"/>
</dbReference>
<dbReference type="AlphaFoldDB" id="A0A1G4XB48"/>
<keyword evidence="3" id="KW-0813">Transport</keyword>
<evidence type="ECO:0000256" key="7">
    <source>
        <dbReference type="ARBA" id="ARBA00023136"/>
    </source>
</evidence>
<keyword evidence="11" id="KW-1185">Reference proteome</keyword>
<dbReference type="RefSeq" id="WP_092799180.1">
    <property type="nucleotide sequence ID" value="NZ_FMUH01000001.1"/>
</dbReference>
<evidence type="ECO:0000256" key="5">
    <source>
        <dbReference type="ARBA" id="ARBA00022692"/>
    </source>
</evidence>
<evidence type="ECO:0000313" key="11">
    <source>
        <dbReference type="Proteomes" id="UP000198981"/>
    </source>
</evidence>
<dbReference type="PROSITE" id="PS01307">
    <property type="entry name" value="MOTA"/>
    <property type="match status" value="1"/>
</dbReference>
<keyword evidence="4" id="KW-1003">Cell membrane</keyword>
<dbReference type="OrthoDB" id="9806929at2"/>
<keyword evidence="5 8" id="KW-0812">Transmembrane</keyword>
<dbReference type="InterPro" id="IPR047055">
    <property type="entry name" value="MotA-like"/>
</dbReference>
<feature type="transmembrane region" description="Helical" evidence="8">
    <location>
        <begin position="5"/>
        <end position="22"/>
    </location>
</feature>
<keyword evidence="6 8" id="KW-1133">Transmembrane helix</keyword>
<name>A0A1G4XB48_9ACTN</name>
<evidence type="ECO:0000256" key="3">
    <source>
        <dbReference type="ARBA" id="ARBA00022448"/>
    </source>
</evidence>
<comment type="subcellular location">
    <subcellularLocation>
        <location evidence="1">Cell membrane</location>
        <topology evidence="1">Multi-pass membrane protein</topology>
    </subcellularLocation>
</comment>
<accession>A0A1G4XB48</accession>
<feature type="transmembrane region" description="Helical" evidence="8">
    <location>
        <begin position="182"/>
        <end position="202"/>
    </location>
</feature>
<evidence type="ECO:0000256" key="2">
    <source>
        <dbReference type="ARBA" id="ARBA00008038"/>
    </source>
</evidence>
<keyword evidence="7 8" id="KW-0472">Membrane</keyword>
<dbReference type="GO" id="GO:0005886">
    <property type="term" value="C:plasma membrane"/>
    <property type="evidence" value="ECO:0007669"/>
    <property type="project" value="UniProtKB-SubCell"/>
</dbReference>
<dbReference type="InterPro" id="IPR002898">
    <property type="entry name" value="MotA_ExbB_proton_chnl"/>
</dbReference>
<comment type="similarity">
    <text evidence="2">Belongs to the MotA family.</text>
</comment>
<protein>
    <submittedName>
        <fullName evidence="10">Chemotaxis protein MotA</fullName>
    </submittedName>
</protein>
<reference evidence="11" key="1">
    <citation type="submission" date="2016-10" db="EMBL/GenBank/DDBJ databases">
        <authorList>
            <person name="Varghese N."/>
            <person name="Submissions S."/>
        </authorList>
    </citation>
    <scope>NUCLEOTIDE SEQUENCE [LARGE SCALE GENOMIC DNA]</scope>
    <source>
        <strain evidence="11">DSM 45722</strain>
    </source>
</reference>
<dbReference type="Pfam" id="PF01618">
    <property type="entry name" value="MotA_ExbB"/>
    <property type="match status" value="1"/>
</dbReference>
<dbReference type="Proteomes" id="UP000198981">
    <property type="component" value="Unassembled WGS sequence"/>
</dbReference>